<dbReference type="EMBL" id="VUJU01011545">
    <property type="protein sequence ID" value="KAF0710745.1"/>
    <property type="molecule type" value="Genomic_DNA"/>
</dbReference>
<protein>
    <submittedName>
        <fullName evidence="1">FLYWCH-type domain-containing protein</fullName>
    </submittedName>
</protein>
<name>A0A6G0VV22_APHCR</name>
<organism evidence="1 2">
    <name type="scientific">Aphis craccivora</name>
    <name type="common">Cowpea aphid</name>
    <dbReference type="NCBI Taxonomy" id="307492"/>
    <lineage>
        <taxon>Eukaryota</taxon>
        <taxon>Metazoa</taxon>
        <taxon>Ecdysozoa</taxon>
        <taxon>Arthropoda</taxon>
        <taxon>Hexapoda</taxon>
        <taxon>Insecta</taxon>
        <taxon>Pterygota</taxon>
        <taxon>Neoptera</taxon>
        <taxon>Paraneoptera</taxon>
        <taxon>Hemiptera</taxon>
        <taxon>Sternorrhyncha</taxon>
        <taxon>Aphidomorpha</taxon>
        <taxon>Aphidoidea</taxon>
        <taxon>Aphididae</taxon>
        <taxon>Aphidini</taxon>
        <taxon>Aphis</taxon>
        <taxon>Aphis</taxon>
    </lineage>
</organism>
<dbReference type="Gene3D" id="2.20.25.240">
    <property type="match status" value="1"/>
</dbReference>
<proteinExistence type="predicted"/>
<evidence type="ECO:0000313" key="2">
    <source>
        <dbReference type="Proteomes" id="UP000478052"/>
    </source>
</evidence>
<feature type="non-terminal residue" evidence="1">
    <location>
        <position position="1"/>
    </location>
</feature>
<feature type="non-terminal residue" evidence="1">
    <location>
        <position position="60"/>
    </location>
</feature>
<dbReference type="OrthoDB" id="6765231at2759"/>
<keyword evidence="2" id="KW-1185">Reference proteome</keyword>
<evidence type="ECO:0000313" key="1">
    <source>
        <dbReference type="EMBL" id="KAF0710745.1"/>
    </source>
</evidence>
<accession>A0A6G0VV22</accession>
<reference evidence="1 2" key="1">
    <citation type="submission" date="2019-08" db="EMBL/GenBank/DDBJ databases">
        <title>Whole genome of Aphis craccivora.</title>
        <authorList>
            <person name="Voronova N.V."/>
            <person name="Shulinski R.S."/>
            <person name="Bandarenka Y.V."/>
            <person name="Zhorov D.G."/>
            <person name="Warner D."/>
        </authorList>
    </citation>
    <scope>NUCLEOTIDE SEQUENCE [LARGE SCALE GENOMIC DNA]</scope>
    <source>
        <strain evidence="1">180601</strain>
        <tissue evidence="1">Whole Body</tissue>
    </source>
</reference>
<sequence length="60" mass="6969">YEQKCRERVHVSNDEIIKYMDHNHVPDISKIEAKIQVNEMKEKARSTCESTHSVLGTIAQ</sequence>
<comment type="caution">
    <text evidence="1">The sequence shown here is derived from an EMBL/GenBank/DDBJ whole genome shotgun (WGS) entry which is preliminary data.</text>
</comment>
<gene>
    <name evidence="1" type="ORF">FWK35_00038945</name>
</gene>
<dbReference type="AlphaFoldDB" id="A0A6G0VV22"/>
<dbReference type="Proteomes" id="UP000478052">
    <property type="component" value="Unassembled WGS sequence"/>
</dbReference>